<protein>
    <recommendedName>
        <fullName evidence="2">DUF2169 domain-containing protein</fullName>
    </recommendedName>
</protein>
<dbReference type="EMBL" id="CP028271">
    <property type="protein sequence ID" value="QHM71251.1"/>
    <property type="molecule type" value="Genomic_DNA"/>
</dbReference>
<dbReference type="KEGG" id="mint:C7M51_01536"/>
<name>A0A6P1PYM7_9GAMM</name>
<dbReference type="RefSeq" id="WP_160621254.1">
    <property type="nucleotide sequence ID" value="NZ_CP028271.1"/>
</dbReference>
<feature type="domain" description="DUF2169" evidence="2">
    <location>
        <begin position="22"/>
        <end position="285"/>
    </location>
</feature>
<keyword evidence="4" id="KW-1185">Reference proteome</keyword>
<gene>
    <name evidence="3" type="ORF">C7M51_01536</name>
</gene>
<dbReference type="AlphaFoldDB" id="A0A6P1PYM7"/>
<sequence>MWRLKNETRYAAERGWIRDSAGKEIWIVAIKSTYNILPSGMLALSPEQPPVCCGPVKDFKTGELLYETDLGPEKRYTDIILNGHVWVPETTRHSPVLAGFKAGTLLLRLAKIWPRRPLAYAENIDGFIKIPLIYQNMATGSAHKGEFYNPQGTKKPAIEFHHDDDSEIGFGPLPAHWRGRAALAGTYDAHWQATRYPLPPQDFNPLFWQIAAKPQQTTLKGGERIGLANLLSPHQSTNPVMSFSLPRQALMLTTTFSDGTTTEQRPKLHTLILEPDYPRVSLVWHSALHCHDRVNQLKSTRIWEKTRINQRDRQPSDGAFPELEQA</sequence>
<dbReference type="InterPro" id="IPR018683">
    <property type="entry name" value="DUF2169"/>
</dbReference>
<evidence type="ECO:0000313" key="3">
    <source>
        <dbReference type="EMBL" id="QHM71251.1"/>
    </source>
</evidence>
<dbReference type="OrthoDB" id="237820at2"/>
<accession>A0A6P1PYM7</accession>
<organism evidence="3 4">
    <name type="scientific">Mixta intestinalis</name>
    <dbReference type="NCBI Taxonomy" id="1615494"/>
    <lineage>
        <taxon>Bacteria</taxon>
        <taxon>Pseudomonadati</taxon>
        <taxon>Pseudomonadota</taxon>
        <taxon>Gammaproteobacteria</taxon>
        <taxon>Enterobacterales</taxon>
        <taxon>Erwiniaceae</taxon>
        <taxon>Mixta</taxon>
    </lineage>
</organism>
<dbReference type="Proteomes" id="UP000464053">
    <property type="component" value="Chromosome"/>
</dbReference>
<feature type="compositionally biased region" description="Basic and acidic residues" evidence="1">
    <location>
        <begin position="306"/>
        <end position="315"/>
    </location>
</feature>
<proteinExistence type="predicted"/>
<reference evidence="3 4" key="1">
    <citation type="submission" date="2018-03" db="EMBL/GenBank/DDBJ databases">
        <title>Pantoea intestinalis SRCM103226 isolated form the mealworm.</title>
        <authorList>
            <person name="Jeong D.-Y."/>
            <person name="Kim J.W."/>
        </authorList>
    </citation>
    <scope>NUCLEOTIDE SEQUENCE [LARGE SCALE GENOMIC DNA]</scope>
    <source>
        <strain evidence="3 4">SRCM103226</strain>
    </source>
</reference>
<evidence type="ECO:0000313" key="4">
    <source>
        <dbReference type="Proteomes" id="UP000464053"/>
    </source>
</evidence>
<dbReference type="Pfam" id="PF09937">
    <property type="entry name" value="DUF2169"/>
    <property type="match status" value="1"/>
</dbReference>
<evidence type="ECO:0000259" key="2">
    <source>
        <dbReference type="Pfam" id="PF09937"/>
    </source>
</evidence>
<evidence type="ECO:0000256" key="1">
    <source>
        <dbReference type="SAM" id="MobiDB-lite"/>
    </source>
</evidence>
<feature type="region of interest" description="Disordered" evidence="1">
    <location>
        <begin position="306"/>
        <end position="326"/>
    </location>
</feature>